<dbReference type="Gene3D" id="3.40.50.1820">
    <property type="entry name" value="alpha/beta hydrolase"/>
    <property type="match status" value="1"/>
</dbReference>
<feature type="domain" description="Phospholipase/carboxylesterase/thioesterase" evidence="2">
    <location>
        <begin position="18"/>
        <end position="185"/>
    </location>
</feature>
<dbReference type="EMBL" id="MU864360">
    <property type="protein sequence ID" value="KAK4191267.1"/>
    <property type="molecule type" value="Genomic_DNA"/>
</dbReference>
<evidence type="ECO:0000256" key="1">
    <source>
        <dbReference type="ARBA" id="ARBA00006499"/>
    </source>
</evidence>
<gene>
    <name evidence="3" type="ORF">QBC35DRAFT_512696</name>
</gene>
<organism evidence="3 4">
    <name type="scientific">Podospora australis</name>
    <dbReference type="NCBI Taxonomy" id="1536484"/>
    <lineage>
        <taxon>Eukaryota</taxon>
        <taxon>Fungi</taxon>
        <taxon>Dikarya</taxon>
        <taxon>Ascomycota</taxon>
        <taxon>Pezizomycotina</taxon>
        <taxon>Sordariomycetes</taxon>
        <taxon>Sordariomycetidae</taxon>
        <taxon>Sordariales</taxon>
        <taxon>Podosporaceae</taxon>
        <taxon>Podospora</taxon>
    </lineage>
</organism>
<dbReference type="GO" id="GO:0005737">
    <property type="term" value="C:cytoplasm"/>
    <property type="evidence" value="ECO:0007669"/>
    <property type="project" value="TreeGrafter"/>
</dbReference>
<dbReference type="AlphaFoldDB" id="A0AAN6X379"/>
<accession>A0AAN6X379</accession>
<dbReference type="GO" id="GO:0008474">
    <property type="term" value="F:palmitoyl-(protein) hydrolase activity"/>
    <property type="evidence" value="ECO:0007669"/>
    <property type="project" value="TreeGrafter"/>
</dbReference>
<reference evidence="3" key="2">
    <citation type="submission" date="2023-05" db="EMBL/GenBank/DDBJ databases">
        <authorList>
            <consortium name="Lawrence Berkeley National Laboratory"/>
            <person name="Steindorff A."/>
            <person name="Hensen N."/>
            <person name="Bonometti L."/>
            <person name="Westerberg I."/>
            <person name="Brannstrom I.O."/>
            <person name="Guillou S."/>
            <person name="Cros-Aarteil S."/>
            <person name="Calhoun S."/>
            <person name="Haridas S."/>
            <person name="Kuo A."/>
            <person name="Mondo S."/>
            <person name="Pangilinan J."/>
            <person name="Riley R."/>
            <person name="Labutti K."/>
            <person name="Andreopoulos B."/>
            <person name="Lipzen A."/>
            <person name="Chen C."/>
            <person name="Yanf M."/>
            <person name="Daum C."/>
            <person name="Ng V."/>
            <person name="Clum A."/>
            <person name="Ohm R."/>
            <person name="Martin F."/>
            <person name="Silar P."/>
            <person name="Natvig D."/>
            <person name="Lalanne C."/>
            <person name="Gautier V."/>
            <person name="Ament-Velasquez S.L."/>
            <person name="Kruys A."/>
            <person name="Hutchinson M.I."/>
            <person name="Powell A.J."/>
            <person name="Barry K."/>
            <person name="Miller A.N."/>
            <person name="Grigoriev I.V."/>
            <person name="Debuchy R."/>
            <person name="Gladieux P."/>
            <person name="Thoren M.H."/>
            <person name="Johannesson H."/>
        </authorList>
    </citation>
    <scope>NUCLEOTIDE SEQUENCE</scope>
    <source>
        <strain evidence="3">PSN309</strain>
    </source>
</reference>
<dbReference type="PANTHER" id="PTHR10655">
    <property type="entry name" value="LYSOPHOSPHOLIPASE-RELATED"/>
    <property type="match status" value="1"/>
</dbReference>
<name>A0AAN6X379_9PEZI</name>
<dbReference type="GO" id="GO:0052689">
    <property type="term" value="F:carboxylic ester hydrolase activity"/>
    <property type="evidence" value="ECO:0007669"/>
    <property type="project" value="TreeGrafter"/>
</dbReference>
<reference evidence="3" key="1">
    <citation type="journal article" date="2023" name="Mol. Phylogenet. Evol.">
        <title>Genome-scale phylogeny and comparative genomics of the fungal order Sordariales.</title>
        <authorList>
            <person name="Hensen N."/>
            <person name="Bonometti L."/>
            <person name="Westerberg I."/>
            <person name="Brannstrom I.O."/>
            <person name="Guillou S."/>
            <person name="Cros-Aarteil S."/>
            <person name="Calhoun S."/>
            <person name="Haridas S."/>
            <person name="Kuo A."/>
            <person name="Mondo S."/>
            <person name="Pangilinan J."/>
            <person name="Riley R."/>
            <person name="LaButti K."/>
            <person name="Andreopoulos B."/>
            <person name="Lipzen A."/>
            <person name="Chen C."/>
            <person name="Yan M."/>
            <person name="Daum C."/>
            <person name="Ng V."/>
            <person name="Clum A."/>
            <person name="Steindorff A."/>
            <person name="Ohm R.A."/>
            <person name="Martin F."/>
            <person name="Silar P."/>
            <person name="Natvig D.O."/>
            <person name="Lalanne C."/>
            <person name="Gautier V."/>
            <person name="Ament-Velasquez S.L."/>
            <person name="Kruys A."/>
            <person name="Hutchinson M.I."/>
            <person name="Powell A.J."/>
            <person name="Barry K."/>
            <person name="Miller A.N."/>
            <person name="Grigoriev I.V."/>
            <person name="Debuchy R."/>
            <person name="Gladieux P."/>
            <person name="Hiltunen Thoren M."/>
            <person name="Johannesson H."/>
        </authorList>
    </citation>
    <scope>NUCLEOTIDE SEQUENCE</scope>
    <source>
        <strain evidence="3">PSN309</strain>
    </source>
</reference>
<comment type="similarity">
    <text evidence="1">Belongs to the AB hydrolase superfamily. AB hydrolase 2 family.</text>
</comment>
<dbReference type="Pfam" id="PF02230">
    <property type="entry name" value="Abhydrolase_2"/>
    <property type="match status" value="2"/>
</dbReference>
<dbReference type="InterPro" id="IPR029058">
    <property type="entry name" value="AB_hydrolase_fold"/>
</dbReference>
<dbReference type="PANTHER" id="PTHR10655:SF64">
    <property type="entry name" value="PHOSPHOLIPASE_CARBOXYLESTERASE_THIOESTERASE DOMAIN-CONTAINING PROTEIN"/>
    <property type="match status" value="1"/>
</dbReference>
<sequence length="313" mass="34599">MPTLNIIPEPLIIPPIENNPHQKTFILLHGRGSSAKKFGPVLLSSEFSLPDPHGTNSELVTLRSLYPTAKFIFPCAPRQRATLYKRSIINQWFDSYDLALTATAAINTAENQEWRAIEGLQATITYLHDLLRAEAEIVGTENMILGGISQGCAASLVALLLWEGGRLGGYLGMCGYLPFSGTVERVITDFGSQQDPDGVEFDYDPFEKDDGEAHCKPEDVCAAVVQALKESLEIDSQGPTSRPPSFDTPIFLGHGVDDEKVPLIGGKTMAKCLEDVRVCTSWNVYQNLGHWYSPQMLADMVSFLREHTDRKEK</sequence>
<evidence type="ECO:0000259" key="2">
    <source>
        <dbReference type="Pfam" id="PF02230"/>
    </source>
</evidence>
<dbReference type="SUPFAM" id="SSF53474">
    <property type="entry name" value="alpha/beta-Hydrolases"/>
    <property type="match status" value="1"/>
</dbReference>
<dbReference type="Proteomes" id="UP001302126">
    <property type="component" value="Unassembled WGS sequence"/>
</dbReference>
<evidence type="ECO:0000313" key="4">
    <source>
        <dbReference type="Proteomes" id="UP001302126"/>
    </source>
</evidence>
<protein>
    <submittedName>
        <fullName evidence="3">Acyl-protein thioesterase</fullName>
    </submittedName>
</protein>
<feature type="domain" description="Phospholipase/carboxylesterase/thioesterase" evidence="2">
    <location>
        <begin position="247"/>
        <end position="307"/>
    </location>
</feature>
<dbReference type="InterPro" id="IPR050565">
    <property type="entry name" value="LYPA1-2/EST-like"/>
</dbReference>
<evidence type="ECO:0000313" key="3">
    <source>
        <dbReference type="EMBL" id="KAK4191267.1"/>
    </source>
</evidence>
<comment type="caution">
    <text evidence="3">The sequence shown here is derived from an EMBL/GenBank/DDBJ whole genome shotgun (WGS) entry which is preliminary data.</text>
</comment>
<keyword evidence="4" id="KW-1185">Reference proteome</keyword>
<dbReference type="InterPro" id="IPR003140">
    <property type="entry name" value="PLipase/COase/thioEstase"/>
</dbReference>
<proteinExistence type="inferred from homology"/>